<proteinExistence type="predicted"/>
<feature type="chain" id="PRO_5018141989" description="Secreted protein" evidence="1">
    <location>
        <begin position="26"/>
        <end position="73"/>
    </location>
</feature>
<name>A0A3L7ZXB2_PARDI</name>
<evidence type="ECO:0000256" key="1">
    <source>
        <dbReference type="SAM" id="SignalP"/>
    </source>
</evidence>
<protein>
    <recommendedName>
        <fullName evidence="4">Secreted protein</fullName>
    </recommendedName>
</protein>
<dbReference type="EMBL" id="RAYI01000001">
    <property type="protein sequence ID" value="RLT74973.1"/>
    <property type="molecule type" value="Genomic_DNA"/>
</dbReference>
<keyword evidence="1" id="KW-0732">Signal</keyword>
<evidence type="ECO:0008006" key="4">
    <source>
        <dbReference type="Google" id="ProtNLM"/>
    </source>
</evidence>
<organism evidence="2 3">
    <name type="scientific">Parabacteroides distasonis</name>
    <dbReference type="NCBI Taxonomy" id="823"/>
    <lineage>
        <taxon>Bacteria</taxon>
        <taxon>Pseudomonadati</taxon>
        <taxon>Bacteroidota</taxon>
        <taxon>Bacteroidia</taxon>
        <taxon>Bacteroidales</taxon>
        <taxon>Tannerellaceae</taxon>
        <taxon>Parabacteroides</taxon>
    </lineage>
</organism>
<evidence type="ECO:0000313" key="2">
    <source>
        <dbReference type="EMBL" id="RLT74973.1"/>
    </source>
</evidence>
<gene>
    <name evidence="2" type="ORF">D7V78_00140</name>
</gene>
<comment type="caution">
    <text evidence="2">The sequence shown here is derived from an EMBL/GenBank/DDBJ whole genome shotgun (WGS) entry which is preliminary data.</text>
</comment>
<accession>A0A3L7ZXB2</accession>
<reference evidence="2 3" key="1">
    <citation type="submission" date="2018-09" db="EMBL/GenBank/DDBJ databases">
        <title>Murine metabolic-syndrome-specific gut microbial biobank.</title>
        <authorList>
            <person name="Liu C."/>
        </authorList>
    </citation>
    <scope>NUCLEOTIDE SEQUENCE [LARGE SCALE GENOMIC DNA]</scope>
    <source>
        <strain evidence="2 3">8-P5</strain>
    </source>
</reference>
<dbReference type="AlphaFoldDB" id="A0A3L7ZXB2"/>
<sequence>MNIHKITRYLLMLCAFAFLTLTAKEQDLCGPSHESIRTKAETNRNKCFSSPMGNSSLSNIYFIQRQRTFVRRQ</sequence>
<evidence type="ECO:0000313" key="3">
    <source>
        <dbReference type="Proteomes" id="UP000278164"/>
    </source>
</evidence>
<feature type="signal peptide" evidence="1">
    <location>
        <begin position="1"/>
        <end position="25"/>
    </location>
</feature>
<dbReference type="Proteomes" id="UP000278164">
    <property type="component" value="Unassembled WGS sequence"/>
</dbReference>